<feature type="transmembrane region" description="Helical" evidence="2">
    <location>
        <begin position="352"/>
        <end position="370"/>
    </location>
</feature>
<evidence type="ECO:0000256" key="2">
    <source>
        <dbReference type="SAM" id="Phobius"/>
    </source>
</evidence>
<feature type="compositionally biased region" description="Basic and acidic residues" evidence="1">
    <location>
        <begin position="1"/>
        <end position="13"/>
    </location>
</feature>
<sequence>MDGRPRFVDEMSKRAAKQTQEQNVLRTASRRQPLFTASHSKTYGLEDRQHLQAMWTVARQAQCLASQVEQLTRSSMFSRGPPTGDPRSGPLHRALSSIRASARWRLLFGAVLRRHPWAGLLLATWDATPHFAARQVAALTASWVAMLAAAAAVNYYRGAQTCADVKSLLGCDMVVDERWSAPFQACLGAGSCAELFSRHLCGSHGTCPQEFEARAGGDWWSMVLTALVICSVIATLLRDLPAMTTTAFHLPPRAERAAVAVSQGLGRSTWATLRGLAAVRERCCWQVVAWRVRWRFWQETQQRGRGPWAVFQELEAKEAMGRLRRAGGRSDPDDPEEVLHWTPAESLTPGDLFSFLLSLGLVLISFWLLIHYSVWNKYLLGEAGEMWTIFTWLLAVLMDGFVSPIVCSIALWIYHLVACRHGLQLKGAMSQIIDDGLLDSLSMGRQQAAARSFVKNSLKKFLPASKKAETYSYSKRRNLLSDMS</sequence>
<feature type="region of interest" description="Disordered" evidence="1">
    <location>
        <begin position="1"/>
        <end position="21"/>
    </location>
</feature>
<protein>
    <submittedName>
        <fullName evidence="3">Uncharacterized protein</fullName>
    </submittedName>
</protein>
<name>A0AAE0EVD3_9CHLO</name>
<comment type="caution">
    <text evidence="3">The sequence shown here is derived from an EMBL/GenBank/DDBJ whole genome shotgun (WGS) entry which is preliminary data.</text>
</comment>
<accession>A0AAE0EVD3</accession>
<evidence type="ECO:0000313" key="4">
    <source>
        <dbReference type="Proteomes" id="UP001190700"/>
    </source>
</evidence>
<evidence type="ECO:0000313" key="3">
    <source>
        <dbReference type="EMBL" id="KAK3242243.1"/>
    </source>
</evidence>
<feature type="transmembrane region" description="Helical" evidence="2">
    <location>
        <begin position="219"/>
        <end position="237"/>
    </location>
</feature>
<dbReference type="AlphaFoldDB" id="A0AAE0EVD3"/>
<organism evidence="3 4">
    <name type="scientific">Cymbomonas tetramitiformis</name>
    <dbReference type="NCBI Taxonomy" id="36881"/>
    <lineage>
        <taxon>Eukaryota</taxon>
        <taxon>Viridiplantae</taxon>
        <taxon>Chlorophyta</taxon>
        <taxon>Pyramimonadophyceae</taxon>
        <taxon>Pyramimonadales</taxon>
        <taxon>Pyramimonadaceae</taxon>
        <taxon>Cymbomonas</taxon>
    </lineage>
</organism>
<gene>
    <name evidence="3" type="ORF">CYMTET_48061</name>
</gene>
<reference evidence="3 4" key="1">
    <citation type="journal article" date="2015" name="Genome Biol. Evol.">
        <title>Comparative Genomics of a Bacterivorous Green Alga Reveals Evolutionary Causalities and Consequences of Phago-Mixotrophic Mode of Nutrition.</title>
        <authorList>
            <person name="Burns J.A."/>
            <person name="Paasch A."/>
            <person name="Narechania A."/>
            <person name="Kim E."/>
        </authorList>
    </citation>
    <scope>NUCLEOTIDE SEQUENCE [LARGE SCALE GENOMIC DNA]</scope>
    <source>
        <strain evidence="3 4">PLY_AMNH</strain>
    </source>
</reference>
<dbReference type="Proteomes" id="UP001190700">
    <property type="component" value="Unassembled WGS sequence"/>
</dbReference>
<keyword evidence="2" id="KW-1133">Transmembrane helix</keyword>
<dbReference type="EMBL" id="LGRX02033207">
    <property type="protein sequence ID" value="KAK3242243.1"/>
    <property type="molecule type" value="Genomic_DNA"/>
</dbReference>
<keyword evidence="4" id="KW-1185">Reference proteome</keyword>
<keyword evidence="2" id="KW-0472">Membrane</keyword>
<proteinExistence type="predicted"/>
<keyword evidence="2" id="KW-0812">Transmembrane</keyword>
<feature type="transmembrane region" description="Helical" evidence="2">
    <location>
        <begin position="390"/>
        <end position="414"/>
    </location>
</feature>
<evidence type="ECO:0000256" key="1">
    <source>
        <dbReference type="SAM" id="MobiDB-lite"/>
    </source>
</evidence>